<evidence type="ECO:0000313" key="3">
    <source>
        <dbReference type="WBParaSite" id="PgR047_g028_t01"/>
    </source>
</evidence>
<dbReference type="AlphaFoldDB" id="A0A915BNX6"/>
<evidence type="ECO:0000313" key="2">
    <source>
        <dbReference type="Proteomes" id="UP000887569"/>
    </source>
</evidence>
<keyword evidence="1" id="KW-0812">Transmembrane</keyword>
<keyword evidence="1" id="KW-0472">Membrane</keyword>
<reference evidence="3" key="1">
    <citation type="submission" date="2022-11" db="UniProtKB">
        <authorList>
            <consortium name="WormBaseParasite"/>
        </authorList>
    </citation>
    <scope>IDENTIFICATION</scope>
</reference>
<proteinExistence type="predicted"/>
<organism evidence="2 3">
    <name type="scientific">Parascaris univalens</name>
    <name type="common">Nematode worm</name>
    <dbReference type="NCBI Taxonomy" id="6257"/>
    <lineage>
        <taxon>Eukaryota</taxon>
        <taxon>Metazoa</taxon>
        <taxon>Ecdysozoa</taxon>
        <taxon>Nematoda</taxon>
        <taxon>Chromadorea</taxon>
        <taxon>Rhabditida</taxon>
        <taxon>Spirurina</taxon>
        <taxon>Ascaridomorpha</taxon>
        <taxon>Ascaridoidea</taxon>
        <taxon>Ascarididae</taxon>
        <taxon>Parascaris</taxon>
    </lineage>
</organism>
<protein>
    <submittedName>
        <fullName evidence="3">Uncharacterized protein</fullName>
    </submittedName>
</protein>
<keyword evidence="2" id="KW-1185">Reference proteome</keyword>
<evidence type="ECO:0000256" key="1">
    <source>
        <dbReference type="SAM" id="Phobius"/>
    </source>
</evidence>
<keyword evidence="1" id="KW-1133">Transmembrane helix</keyword>
<accession>A0A915BNX6</accession>
<sequence>MAASRTTKFNKGTHEKNLRHICINFSNNKIDSEASCGLQTNPTNYLIRWAQLFALISLMTTEPKNRIVRAILIGYTIIVIVALCLYCILLIASIANEAPHEGLHSSSIITFQRHFALAFTLLGILLNVRLHLIETRDVSEITQCLSVDTRVVSIKRYYLR</sequence>
<name>A0A915BNX6_PARUN</name>
<dbReference type="WBParaSite" id="PgR047_g028_t01">
    <property type="protein sequence ID" value="PgR047_g028_t01"/>
    <property type="gene ID" value="PgR047_g028"/>
</dbReference>
<feature type="transmembrane region" description="Helical" evidence="1">
    <location>
        <begin position="72"/>
        <end position="95"/>
    </location>
</feature>
<dbReference type="Proteomes" id="UP000887569">
    <property type="component" value="Unplaced"/>
</dbReference>
<feature type="transmembrane region" description="Helical" evidence="1">
    <location>
        <begin position="115"/>
        <end position="132"/>
    </location>
</feature>